<accession>A1RUT6</accession>
<proteinExistence type="predicted"/>
<dbReference type="Proteomes" id="UP000002595">
    <property type="component" value="Chromosome"/>
</dbReference>
<dbReference type="OrthoDB" id="26423at2157"/>
<evidence type="ECO:0000313" key="1">
    <source>
        <dbReference type="EMBL" id="ABL88718.1"/>
    </source>
</evidence>
<dbReference type="EMBL" id="CP000504">
    <property type="protein sequence ID" value="ABL88718.1"/>
    <property type="molecule type" value="Genomic_DNA"/>
</dbReference>
<dbReference type="eggNOG" id="arCOG05502">
    <property type="taxonomic scope" value="Archaea"/>
</dbReference>
<evidence type="ECO:0000313" key="2">
    <source>
        <dbReference type="Proteomes" id="UP000002595"/>
    </source>
</evidence>
<keyword evidence="2" id="KW-1185">Reference proteome</keyword>
<dbReference type="HOGENOM" id="CLU_2230481_0_0_2"/>
<dbReference type="GeneID" id="4617121"/>
<dbReference type="AlphaFoldDB" id="A1RUT6"/>
<organism evidence="1 2">
    <name type="scientific">Pyrobaculum islandicum (strain DSM 4184 / JCM 9189 / GEO3)</name>
    <dbReference type="NCBI Taxonomy" id="384616"/>
    <lineage>
        <taxon>Archaea</taxon>
        <taxon>Thermoproteota</taxon>
        <taxon>Thermoprotei</taxon>
        <taxon>Thermoproteales</taxon>
        <taxon>Thermoproteaceae</taxon>
        <taxon>Pyrobaculum</taxon>
    </lineage>
</organism>
<protein>
    <submittedName>
        <fullName evidence="1">Uncharacterized protein</fullName>
    </submittedName>
</protein>
<dbReference type="KEGG" id="pis:Pisl_1564"/>
<dbReference type="RefSeq" id="WP_011763293.1">
    <property type="nucleotide sequence ID" value="NC_008701.1"/>
</dbReference>
<name>A1RUT6_PYRIL</name>
<reference evidence="1" key="1">
    <citation type="submission" date="2006-12" db="EMBL/GenBank/DDBJ databases">
        <title>Complete sequence of Pyrobaculum islandicum DSM 4184.</title>
        <authorList>
            <person name="Copeland A."/>
            <person name="Lucas S."/>
            <person name="Lapidus A."/>
            <person name="Barry K."/>
            <person name="Detter J.C."/>
            <person name="Glavina del Rio T."/>
            <person name="Dalin E."/>
            <person name="Tice H."/>
            <person name="Pitluck S."/>
            <person name="Meincke L."/>
            <person name="Brettin T."/>
            <person name="Bruce D."/>
            <person name="Han C."/>
            <person name="Tapia R."/>
            <person name="Gilna P."/>
            <person name="Schmutz J."/>
            <person name="Larimer F."/>
            <person name="Land M."/>
            <person name="Hauser L."/>
            <person name="Kyrpides N."/>
            <person name="Mikhailova N."/>
            <person name="Cozen A.E."/>
            <person name="Fitz-Gibbon S.T."/>
            <person name="House C.H."/>
            <person name="Saltikov C."/>
            <person name="Lowe T."/>
            <person name="Richardson P."/>
        </authorList>
    </citation>
    <scope>NUCLEOTIDE SEQUENCE [LARGE SCALE GENOMIC DNA]</scope>
    <source>
        <strain evidence="1">DSM 4184</strain>
    </source>
</reference>
<sequence length="105" mass="12124">MRLKAPFLRMILRNSYMELEMKDVVIFAEAGKKGLYAEIYMDDIGYIYEKGRWQSYDGEGKPKAITPQEAEKLRKLAKKLSTLPKYYVLDLLVKALSSIKAEAEI</sequence>
<gene>
    <name evidence="1" type="ordered locus">Pisl_1564</name>
</gene>
<dbReference type="STRING" id="384616.Pisl_1564"/>